<evidence type="ECO:0000256" key="3">
    <source>
        <dbReference type="SAM" id="MobiDB-lite"/>
    </source>
</evidence>
<evidence type="ECO:0000256" key="2">
    <source>
        <dbReference type="ARBA" id="ARBA00022912"/>
    </source>
</evidence>
<keyword evidence="1" id="KW-0378">Hydrolase</keyword>
<protein>
    <submittedName>
        <fullName evidence="6">Uncharacterized protein</fullName>
    </submittedName>
</protein>
<evidence type="ECO:0000313" key="6">
    <source>
        <dbReference type="EMBL" id="CBJ29715.1"/>
    </source>
</evidence>
<feature type="compositionally biased region" description="Low complexity" evidence="3">
    <location>
        <begin position="303"/>
        <end position="338"/>
    </location>
</feature>
<dbReference type="PROSITE" id="PS00383">
    <property type="entry name" value="TYR_PHOSPHATASE_1"/>
    <property type="match status" value="1"/>
</dbReference>
<dbReference type="InterPro" id="IPR000340">
    <property type="entry name" value="Dual-sp_phosphatase_cat-dom"/>
</dbReference>
<dbReference type="EMBL" id="FN649760">
    <property type="protein sequence ID" value="CBJ29715.1"/>
    <property type="molecule type" value="Genomic_DNA"/>
</dbReference>
<feature type="compositionally biased region" description="Low complexity" evidence="3">
    <location>
        <begin position="222"/>
        <end position="238"/>
    </location>
</feature>
<dbReference type="InterPro" id="IPR000387">
    <property type="entry name" value="Tyr_Pase_dom"/>
</dbReference>
<dbReference type="Pfam" id="PF00782">
    <property type="entry name" value="DSPc"/>
    <property type="match status" value="1"/>
</dbReference>
<dbReference type="Proteomes" id="UP000002630">
    <property type="component" value="Unassembled WGS sequence"/>
</dbReference>
<dbReference type="InterPro" id="IPR016130">
    <property type="entry name" value="Tyr_Pase_AS"/>
</dbReference>
<evidence type="ECO:0000313" key="7">
    <source>
        <dbReference type="Proteomes" id="UP000002630"/>
    </source>
</evidence>
<feature type="compositionally biased region" description="Low complexity" evidence="3">
    <location>
        <begin position="356"/>
        <end position="382"/>
    </location>
</feature>
<dbReference type="PANTHER" id="PTHR46377:SF1">
    <property type="entry name" value="DUAL SPECIFICITY PROTEIN PHOSPHATASE 19"/>
    <property type="match status" value="1"/>
</dbReference>
<feature type="region of interest" description="Disordered" evidence="3">
    <location>
        <begin position="498"/>
        <end position="519"/>
    </location>
</feature>
<dbReference type="PROSITE" id="PS50056">
    <property type="entry name" value="TYR_PHOSPHATASE_2"/>
    <property type="match status" value="1"/>
</dbReference>
<proteinExistence type="predicted"/>
<feature type="compositionally biased region" description="Polar residues" evidence="3">
    <location>
        <begin position="777"/>
        <end position="792"/>
    </location>
</feature>
<keyword evidence="2" id="KW-0904">Protein phosphatase</keyword>
<dbReference type="SUPFAM" id="SSF52799">
    <property type="entry name" value="(Phosphotyrosine protein) phosphatases II"/>
    <property type="match status" value="1"/>
</dbReference>
<dbReference type="PANTHER" id="PTHR46377">
    <property type="entry name" value="DUAL SPECIFICITY PROTEIN PHOSPHATASE 19"/>
    <property type="match status" value="1"/>
</dbReference>
<dbReference type="InParanoid" id="D7FLE7"/>
<evidence type="ECO:0000259" key="5">
    <source>
        <dbReference type="PROSITE" id="PS50056"/>
    </source>
</evidence>
<evidence type="ECO:0000259" key="4">
    <source>
        <dbReference type="PROSITE" id="PS50054"/>
    </source>
</evidence>
<feature type="compositionally biased region" description="Polar residues" evidence="3">
    <location>
        <begin position="628"/>
        <end position="649"/>
    </location>
</feature>
<feature type="compositionally biased region" description="Polar residues" evidence="3">
    <location>
        <begin position="818"/>
        <end position="831"/>
    </location>
</feature>
<organism evidence="6 7">
    <name type="scientific">Ectocarpus siliculosus</name>
    <name type="common">Brown alga</name>
    <name type="synonym">Conferva siliculosa</name>
    <dbReference type="NCBI Taxonomy" id="2880"/>
    <lineage>
        <taxon>Eukaryota</taxon>
        <taxon>Sar</taxon>
        <taxon>Stramenopiles</taxon>
        <taxon>Ochrophyta</taxon>
        <taxon>PX clade</taxon>
        <taxon>Phaeophyceae</taxon>
        <taxon>Ectocarpales</taxon>
        <taxon>Ectocarpaceae</taxon>
        <taxon>Ectocarpus</taxon>
    </lineage>
</organism>
<dbReference type="GO" id="GO:0005737">
    <property type="term" value="C:cytoplasm"/>
    <property type="evidence" value="ECO:0007669"/>
    <property type="project" value="TreeGrafter"/>
</dbReference>
<name>D7FLE7_ECTSI</name>
<accession>D7FLE7</accession>
<feature type="domain" description="Tyrosine specific protein phosphatases" evidence="5">
    <location>
        <begin position="79"/>
        <end position="137"/>
    </location>
</feature>
<gene>
    <name evidence="6" type="ORF">Esi_0159_0051</name>
</gene>
<feature type="compositionally biased region" description="Low complexity" evidence="3">
    <location>
        <begin position="761"/>
        <end position="774"/>
    </location>
</feature>
<feature type="region of interest" description="Disordered" evidence="3">
    <location>
        <begin position="760"/>
        <end position="831"/>
    </location>
</feature>
<dbReference type="Gene3D" id="3.90.190.10">
    <property type="entry name" value="Protein tyrosine phosphatase superfamily"/>
    <property type="match status" value="1"/>
</dbReference>
<dbReference type="STRING" id="2880.D7FLE7"/>
<feature type="region of interest" description="Disordered" evidence="3">
    <location>
        <begin position="303"/>
        <end position="401"/>
    </location>
</feature>
<evidence type="ECO:0000256" key="1">
    <source>
        <dbReference type="ARBA" id="ARBA00022801"/>
    </source>
</evidence>
<feature type="compositionally biased region" description="Polar residues" evidence="3">
    <location>
        <begin position="210"/>
        <end position="221"/>
    </location>
</feature>
<dbReference type="OrthoDB" id="10252009at2759"/>
<dbReference type="CDD" id="cd14498">
    <property type="entry name" value="DSP"/>
    <property type="match status" value="1"/>
</dbReference>
<dbReference type="GO" id="GO:0008579">
    <property type="term" value="F:JUN kinase phosphatase activity"/>
    <property type="evidence" value="ECO:0007669"/>
    <property type="project" value="TreeGrafter"/>
</dbReference>
<feature type="region of interest" description="Disordered" evidence="3">
    <location>
        <begin position="189"/>
        <end position="291"/>
    </location>
</feature>
<dbReference type="AlphaFoldDB" id="D7FLE7"/>
<feature type="region of interest" description="Disordered" evidence="3">
    <location>
        <begin position="667"/>
        <end position="693"/>
    </location>
</feature>
<dbReference type="SMART" id="SM00195">
    <property type="entry name" value="DSPc"/>
    <property type="match status" value="1"/>
</dbReference>
<reference evidence="6 7" key="1">
    <citation type="journal article" date="2010" name="Nature">
        <title>The Ectocarpus genome and the independent evolution of multicellularity in brown algae.</title>
        <authorList>
            <person name="Cock J.M."/>
            <person name="Sterck L."/>
            <person name="Rouze P."/>
            <person name="Scornet D."/>
            <person name="Allen A.E."/>
            <person name="Amoutzias G."/>
            <person name="Anthouard V."/>
            <person name="Artiguenave F."/>
            <person name="Aury J.M."/>
            <person name="Badger J.H."/>
            <person name="Beszteri B."/>
            <person name="Billiau K."/>
            <person name="Bonnet E."/>
            <person name="Bothwell J.H."/>
            <person name="Bowler C."/>
            <person name="Boyen C."/>
            <person name="Brownlee C."/>
            <person name="Carrano C.J."/>
            <person name="Charrier B."/>
            <person name="Cho G.Y."/>
            <person name="Coelho S.M."/>
            <person name="Collen J."/>
            <person name="Corre E."/>
            <person name="Da Silva C."/>
            <person name="Delage L."/>
            <person name="Delaroque N."/>
            <person name="Dittami S.M."/>
            <person name="Doulbeau S."/>
            <person name="Elias M."/>
            <person name="Farnham G."/>
            <person name="Gachon C.M."/>
            <person name="Gschloessl B."/>
            <person name="Heesch S."/>
            <person name="Jabbari K."/>
            <person name="Jubin C."/>
            <person name="Kawai H."/>
            <person name="Kimura K."/>
            <person name="Kloareg B."/>
            <person name="Kupper F.C."/>
            <person name="Lang D."/>
            <person name="Le Bail A."/>
            <person name="Leblanc C."/>
            <person name="Lerouge P."/>
            <person name="Lohr M."/>
            <person name="Lopez P.J."/>
            <person name="Martens C."/>
            <person name="Maumus F."/>
            <person name="Michel G."/>
            <person name="Miranda-Saavedra D."/>
            <person name="Morales J."/>
            <person name="Moreau H."/>
            <person name="Motomura T."/>
            <person name="Nagasato C."/>
            <person name="Napoli C.A."/>
            <person name="Nelson D.R."/>
            <person name="Nyvall-Collen P."/>
            <person name="Peters A.F."/>
            <person name="Pommier C."/>
            <person name="Potin P."/>
            <person name="Poulain J."/>
            <person name="Quesneville H."/>
            <person name="Read B."/>
            <person name="Rensing S.A."/>
            <person name="Ritter A."/>
            <person name="Rousvoal S."/>
            <person name="Samanta M."/>
            <person name="Samson G."/>
            <person name="Schroeder D.C."/>
            <person name="Segurens B."/>
            <person name="Strittmatter M."/>
            <person name="Tonon T."/>
            <person name="Tregear J.W."/>
            <person name="Valentin K."/>
            <person name="von Dassow P."/>
            <person name="Yamagishi T."/>
            <person name="Van de Peer Y."/>
            <person name="Wincker P."/>
        </authorList>
    </citation>
    <scope>NUCLEOTIDE SEQUENCE [LARGE SCALE GENOMIC DNA]</scope>
    <source>
        <strain evidence="7">Ec32 / CCAP1310/4</strain>
    </source>
</reference>
<feature type="compositionally biased region" description="Basic and acidic residues" evidence="3">
    <location>
        <begin position="339"/>
        <end position="354"/>
    </location>
</feature>
<feature type="region of interest" description="Disordered" evidence="3">
    <location>
        <begin position="610"/>
        <end position="650"/>
    </location>
</feature>
<feature type="domain" description="Tyrosine-protein phosphatase" evidence="4">
    <location>
        <begin position="19"/>
        <end position="158"/>
    </location>
</feature>
<dbReference type="InterPro" id="IPR020422">
    <property type="entry name" value="TYR_PHOSPHATASE_DUAL_dom"/>
</dbReference>
<dbReference type="eggNOG" id="KOG1716">
    <property type="taxonomic scope" value="Eukaryota"/>
</dbReference>
<dbReference type="PROSITE" id="PS50054">
    <property type="entry name" value="TYR_PHOSPHATASE_DUAL"/>
    <property type="match status" value="1"/>
</dbReference>
<keyword evidence="7" id="KW-1185">Reference proteome</keyword>
<sequence>MTKRANPPPLSRSLVQDNVPAKVTDRLWIGSIHAAFNQDSMQDRGITHVLNASGLPATFPRQFTYFTVDIRDKESSNILTAIGAVNIFVEAGIEKGGVLVHCAGGRSRSAAFVVAFIMSTQGCSYDAAYAQVRRARPVASVNRGFEQQLRAYGAAQCDVFAAHQMMLRIRAAALLDRRNLLLLRRSSGVTPSETVGDGAAGGEAAEHTRTSPTRPSAQHQLGATGAAAAAGSVSTAGIPPTPRSPRGRGRSPAGINPPNIDLPSLQAVLARSSPRNQADQYAPDAGASPLSLVTSNSTATITSSMAASQQQSPPCSGSASASGGSSSCSGGTDTVVTRGRGDRRSPSPLSERRGQSRVAVATTTTVSVSSGSPTTRRSAAARRPPPPLRVITTELGPDRPPMHNRWVPEGFLAGVQATTAGAGPPLQGATVTVGGGGAGGGGGTAVAEAIRLQSPLGFTPSPSRLRPWAAGRCSSGTATGGGGGGGCAGDSRCGDGQRNSPVFAFESEDDSSNVDPFEREGEGTLAEAYPVAVDAIYTASGSGGSGVISVGSGGGGMSYPGWEGAVGSGGGSAGCRRLRRATGTPTNATLQSGEFNLMLSSKVPLSAGSGMESVSPLMTPRSPRTPASCGSTSPCASDGSFSNSLSRPQSAEKRQFLMRMNQMESRTLATTGPPSFPDTESQNERPTSRPGGRWLHVDLLDWMGDIMVAPTGHICCPSSGCGVELGNWSWEKPEAAGLKSPTGPPLIRLDKALIKNTSYMRSQLDSSRSSLSRDNTPKSSPCASANSPSKGSPGSALPESDLRRSSGILESRLAGLSASPQLTQPARGSPG</sequence>
<dbReference type="InterPro" id="IPR029021">
    <property type="entry name" value="Prot-tyrosine_phosphatase-like"/>
</dbReference>